<reference evidence="1" key="1">
    <citation type="journal article" date="2020" name="New Phytol.">
        <title>Comparative genomics reveals dynamic genome evolution in host specialist ectomycorrhizal fungi.</title>
        <authorList>
            <person name="Lofgren L.A."/>
            <person name="Nguyen N.H."/>
            <person name="Vilgalys R."/>
            <person name="Ruytinx J."/>
            <person name="Liao H.L."/>
            <person name="Branco S."/>
            <person name="Kuo A."/>
            <person name="LaButti K."/>
            <person name="Lipzen A."/>
            <person name="Andreopoulos W."/>
            <person name="Pangilinan J."/>
            <person name="Riley R."/>
            <person name="Hundley H."/>
            <person name="Na H."/>
            <person name="Barry K."/>
            <person name="Grigoriev I.V."/>
            <person name="Stajich J.E."/>
            <person name="Kennedy P.G."/>
        </authorList>
    </citation>
    <scope>NUCLEOTIDE SEQUENCE</scope>
    <source>
        <strain evidence="1">FC423</strain>
    </source>
</reference>
<dbReference type="OrthoDB" id="10500581at2759"/>
<protein>
    <submittedName>
        <fullName evidence="1">Uncharacterized protein</fullName>
    </submittedName>
</protein>
<keyword evidence="2" id="KW-1185">Reference proteome</keyword>
<sequence length="162" mass="18456">MAASSEFPSLEEFVMEASVLSWTEAEQLCRTLSKLPSTPPLLRTLQLDFLHCYFNLDNKPSFGSHGKLTTRLLTDRETVPSVFRALSMVPAFDSFQHTTLESSNLTRSRLADAEANASILFPMLPHIERDSWDFEIYFVKQWDEVNSYLDLLNGSPESEETD</sequence>
<dbReference type="GeneID" id="64703156"/>
<organism evidence="1 2">
    <name type="scientific">Suillus discolor</name>
    <dbReference type="NCBI Taxonomy" id="1912936"/>
    <lineage>
        <taxon>Eukaryota</taxon>
        <taxon>Fungi</taxon>
        <taxon>Dikarya</taxon>
        <taxon>Basidiomycota</taxon>
        <taxon>Agaricomycotina</taxon>
        <taxon>Agaricomycetes</taxon>
        <taxon>Agaricomycetidae</taxon>
        <taxon>Boletales</taxon>
        <taxon>Suillineae</taxon>
        <taxon>Suillaceae</taxon>
        <taxon>Suillus</taxon>
    </lineage>
</organism>
<evidence type="ECO:0000313" key="1">
    <source>
        <dbReference type="EMBL" id="KAG2118715.1"/>
    </source>
</evidence>
<dbReference type="EMBL" id="JABBWM010000003">
    <property type="protein sequence ID" value="KAG2118715.1"/>
    <property type="molecule type" value="Genomic_DNA"/>
</dbReference>
<accession>A0A9P7FK60</accession>
<proteinExistence type="predicted"/>
<name>A0A9P7FK60_9AGAM</name>
<evidence type="ECO:0000313" key="2">
    <source>
        <dbReference type="Proteomes" id="UP000823399"/>
    </source>
</evidence>
<dbReference type="Proteomes" id="UP000823399">
    <property type="component" value="Unassembled WGS sequence"/>
</dbReference>
<gene>
    <name evidence="1" type="ORF">F5147DRAFT_767480</name>
</gene>
<dbReference type="RefSeq" id="XP_041298824.1">
    <property type="nucleotide sequence ID" value="XM_041440897.1"/>
</dbReference>
<comment type="caution">
    <text evidence="1">The sequence shown here is derived from an EMBL/GenBank/DDBJ whole genome shotgun (WGS) entry which is preliminary data.</text>
</comment>
<dbReference type="AlphaFoldDB" id="A0A9P7FK60"/>